<dbReference type="AlphaFoldDB" id="A0A6A6LS51"/>
<name>A0A6A6LS51_HEVBR</name>
<evidence type="ECO:0008006" key="3">
    <source>
        <dbReference type="Google" id="ProtNLM"/>
    </source>
</evidence>
<dbReference type="Pfam" id="PF07911">
    <property type="entry name" value="DUF1677"/>
    <property type="match status" value="1"/>
</dbReference>
<sequence length="147" mass="16459">MLIQKKVQESSGRKRDKISNRMATATTVLKDASNPPAAIDVEFAKCDCCGLTEECTPVYIACVRERYGGRWICGLCSEAVKDETCRSQKDIDTEEALERHMKFCQQFRSSSPPTNPSEDLISAMKILFRRSLNSPRKKKGSVFPSSS</sequence>
<comment type="caution">
    <text evidence="1">The sequence shown here is derived from an EMBL/GenBank/DDBJ whole genome shotgun (WGS) entry which is preliminary data.</text>
</comment>
<evidence type="ECO:0000313" key="2">
    <source>
        <dbReference type="Proteomes" id="UP000467840"/>
    </source>
</evidence>
<protein>
    <recommendedName>
        <fullName evidence="3">DUF1677 family protein</fullName>
    </recommendedName>
</protein>
<proteinExistence type="predicted"/>
<reference evidence="1 2" key="1">
    <citation type="journal article" date="2020" name="Mol. Plant">
        <title>The Chromosome-Based Rubber Tree Genome Provides New Insights into Spurge Genome Evolution and Rubber Biosynthesis.</title>
        <authorList>
            <person name="Liu J."/>
            <person name="Shi C."/>
            <person name="Shi C.C."/>
            <person name="Li W."/>
            <person name="Zhang Q.J."/>
            <person name="Zhang Y."/>
            <person name="Li K."/>
            <person name="Lu H.F."/>
            <person name="Shi C."/>
            <person name="Zhu S.T."/>
            <person name="Xiao Z.Y."/>
            <person name="Nan H."/>
            <person name="Yue Y."/>
            <person name="Zhu X.G."/>
            <person name="Wu Y."/>
            <person name="Hong X.N."/>
            <person name="Fan G.Y."/>
            <person name="Tong Y."/>
            <person name="Zhang D."/>
            <person name="Mao C.L."/>
            <person name="Liu Y.L."/>
            <person name="Hao S.J."/>
            <person name="Liu W.Q."/>
            <person name="Lv M.Q."/>
            <person name="Zhang H.B."/>
            <person name="Liu Y."/>
            <person name="Hu-Tang G.R."/>
            <person name="Wang J.P."/>
            <person name="Wang J.H."/>
            <person name="Sun Y.H."/>
            <person name="Ni S.B."/>
            <person name="Chen W.B."/>
            <person name="Zhang X.C."/>
            <person name="Jiao Y.N."/>
            <person name="Eichler E.E."/>
            <person name="Li G.H."/>
            <person name="Liu X."/>
            <person name="Gao L.Z."/>
        </authorList>
    </citation>
    <scope>NUCLEOTIDE SEQUENCE [LARGE SCALE GENOMIC DNA]</scope>
    <source>
        <strain evidence="2">cv. GT1</strain>
        <tissue evidence="1">Leaf</tissue>
    </source>
</reference>
<dbReference type="Proteomes" id="UP000467840">
    <property type="component" value="Chromosome 16"/>
</dbReference>
<gene>
    <name evidence="1" type="ORF">GH714_028975</name>
</gene>
<dbReference type="PANTHER" id="PTHR33108:SF56">
    <property type="entry name" value="DUF1677 FAMILY PROTEIN"/>
    <property type="match status" value="1"/>
</dbReference>
<organism evidence="1 2">
    <name type="scientific">Hevea brasiliensis</name>
    <name type="common">Para rubber tree</name>
    <name type="synonym">Siphonia brasiliensis</name>
    <dbReference type="NCBI Taxonomy" id="3981"/>
    <lineage>
        <taxon>Eukaryota</taxon>
        <taxon>Viridiplantae</taxon>
        <taxon>Streptophyta</taxon>
        <taxon>Embryophyta</taxon>
        <taxon>Tracheophyta</taxon>
        <taxon>Spermatophyta</taxon>
        <taxon>Magnoliopsida</taxon>
        <taxon>eudicotyledons</taxon>
        <taxon>Gunneridae</taxon>
        <taxon>Pentapetalae</taxon>
        <taxon>rosids</taxon>
        <taxon>fabids</taxon>
        <taxon>Malpighiales</taxon>
        <taxon>Euphorbiaceae</taxon>
        <taxon>Crotonoideae</taxon>
        <taxon>Micrandreae</taxon>
        <taxon>Hevea</taxon>
    </lineage>
</organism>
<keyword evidence="2" id="KW-1185">Reference proteome</keyword>
<accession>A0A6A6LS51</accession>
<dbReference type="InterPro" id="IPR012876">
    <property type="entry name" value="DUF1677_pln"/>
</dbReference>
<evidence type="ECO:0000313" key="1">
    <source>
        <dbReference type="EMBL" id="KAF2304261.1"/>
    </source>
</evidence>
<dbReference type="EMBL" id="JAAGAX010000009">
    <property type="protein sequence ID" value="KAF2304261.1"/>
    <property type="molecule type" value="Genomic_DNA"/>
</dbReference>
<dbReference type="PANTHER" id="PTHR33108">
    <property type="entry name" value="OS01G0745000 PROTEIN"/>
    <property type="match status" value="1"/>
</dbReference>